<evidence type="ECO:0000313" key="2">
    <source>
        <dbReference type="EMBL" id="CAB3868327.1"/>
    </source>
</evidence>
<sequence length="130" mass="14219">MCENVKVEGVWRLISSKAWDADGIEIEAPYGARPIGTIVFSEGRMLAAISGRTLSGAGANAPEYSSYGGTFELSDETLRVRVDVASDKSRIGGEQVREVAFEAGSMILRPPLRKYGERLEQRALVWQKIA</sequence>
<organism evidence="2 3">
    <name type="scientific">Achromobacter piechaudii</name>
    <dbReference type="NCBI Taxonomy" id="72556"/>
    <lineage>
        <taxon>Bacteria</taxon>
        <taxon>Pseudomonadati</taxon>
        <taxon>Pseudomonadota</taxon>
        <taxon>Betaproteobacteria</taxon>
        <taxon>Burkholderiales</taxon>
        <taxon>Alcaligenaceae</taxon>
        <taxon>Achromobacter</taxon>
    </lineage>
</organism>
<dbReference type="EMBL" id="CADILD010000002">
    <property type="protein sequence ID" value="CAB3868327.1"/>
    <property type="molecule type" value="Genomic_DNA"/>
</dbReference>
<feature type="domain" description="Lipocalin-like" evidence="1">
    <location>
        <begin position="61"/>
        <end position="129"/>
    </location>
</feature>
<protein>
    <recommendedName>
        <fullName evidence="1">Lipocalin-like domain-containing protein</fullName>
    </recommendedName>
</protein>
<dbReference type="Pfam" id="PF13924">
    <property type="entry name" value="Lipocalin_5"/>
    <property type="match status" value="2"/>
</dbReference>
<name>A0A6S7CZ45_9BURK</name>
<reference evidence="2 3" key="1">
    <citation type="submission" date="2020-04" db="EMBL/GenBank/DDBJ databases">
        <authorList>
            <person name="De Canck E."/>
        </authorList>
    </citation>
    <scope>NUCLEOTIDE SEQUENCE [LARGE SCALE GENOMIC DNA]</scope>
    <source>
        <strain evidence="2 3">LMG 1861</strain>
    </source>
</reference>
<gene>
    <name evidence="2" type="ORF">LMG1861_02629</name>
</gene>
<dbReference type="AlphaFoldDB" id="A0A6S7CZ45"/>
<dbReference type="Proteomes" id="UP000494105">
    <property type="component" value="Unassembled WGS sequence"/>
</dbReference>
<evidence type="ECO:0000259" key="1">
    <source>
        <dbReference type="Pfam" id="PF13924"/>
    </source>
</evidence>
<evidence type="ECO:0000313" key="3">
    <source>
        <dbReference type="Proteomes" id="UP000494105"/>
    </source>
</evidence>
<dbReference type="InterPro" id="IPR024311">
    <property type="entry name" value="Lipocalin-like"/>
</dbReference>
<feature type="domain" description="Lipocalin-like" evidence="1">
    <location>
        <begin position="9"/>
        <end position="50"/>
    </location>
</feature>
<accession>A0A6S7CZ45</accession>
<proteinExistence type="predicted"/>